<sequence>MAAENTTTPTADPKTDDAGGEEAANIHDEKPVLYVNVFLEDVSEAVKEGVAEKLAEKNLPPPLKERLTKRLCHLAADMVKAEKIVEKMAPKMCEEMPIKMKAKGITVVAEEVYRGGPFFVLMLQVQHVDAALMVEAQQEMEKEQPKESWTTKASRGGLNMVGLTVTDPIQSGYLPSFVQSKMQPEMGPMMQAELAEKKLKASCEVLGEDKEARFFFAMVSRVRAEEEAKVAEKKKSFPLPLAGGPFGKKSQCRMSAASCCLYDSTNERTF</sequence>
<dbReference type="AlphaFoldDB" id="A0A7S1YAS2"/>
<proteinExistence type="predicted"/>
<accession>A0A7S1YAS2</accession>
<feature type="compositionally biased region" description="Low complexity" evidence="1">
    <location>
        <begin position="1"/>
        <end position="12"/>
    </location>
</feature>
<organism evidence="2">
    <name type="scientific">Grammatophora oceanica</name>
    <dbReference type="NCBI Taxonomy" id="210454"/>
    <lineage>
        <taxon>Eukaryota</taxon>
        <taxon>Sar</taxon>
        <taxon>Stramenopiles</taxon>
        <taxon>Ochrophyta</taxon>
        <taxon>Bacillariophyta</taxon>
        <taxon>Fragilariophyceae</taxon>
        <taxon>Fragilariophycidae</taxon>
        <taxon>Rhabdonematales</taxon>
        <taxon>Grammatophoraceae</taxon>
        <taxon>Grammatophora</taxon>
    </lineage>
</organism>
<gene>
    <name evidence="2" type="ORF">GOCE00092_LOCUS17658</name>
</gene>
<protein>
    <submittedName>
        <fullName evidence="2">Uncharacterized protein</fullName>
    </submittedName>
</protein>
<name>A0A7S1YAS2_9STRA</name>
<feature type="region of interest" description="Disordered" evidence="1">
    <location>
        <begin position="1"/>
        <end position="25"/>
    </location>
</feature>
<evidence type="ECO:0000256" key="1">
    <source>
        <dbReference type="SAM" id="MobiDB-lite"/>
    </source>
</evidence>
<evidence type="ECO:0000313" key="2">
    <source>
        <dbReference type="EMBL" id="CAD9292615.1"/>
    </source>
</evidence>
<dbReference type="EMBL" id="HBGK01034095">
    <property type="protein sequence ID" value="CAD9292615.1"/>
    <property type="molecule type" value="Transcribed_RNA"/>
</dbReference>
<reference evidence="2" key="1">
    <citation type="submission" date="2021-01" db="EMBL/GenBank/DDBJ databases">
        <authorList>
            <person name="Corre E."/>
            <person name="Pelletier E."/>
            <person name="Niang G."/>
            <person name="Scheremetjew M."/>
            <person name="Finn R."/>
            <person name="Kale V."/>
            <person name="Holt S."/>
            <person name="Cochrane G."/>
            <person name="Meng A."/>
            <person name="Brown T."/>
            <person name="Cohen L."/>
        </authorList>
    </citation>
    <scope>NUCLEOTIDE SEQUENCE</scope>
    <source>
        <strain evidence="2">CCMP 410</strain>
    </source>
</reference>